<reference evidence="1" key="1">
    <citation type="submission" date="2021-01" db="EMBL/GenBank/DDBJ databases">
        <authorList>
            <person name="Li R."/>
            <person name="Bekaert M."/>
        </authorList>
    </citation>
    <scope>NUCLEOTIDE SEQUENCE</scope>
    <source>
        <strain evidence="1">Farmed</strain>
    </source>
</reference>
<sequence>MDGMSLDVISSRVMPLSVISNIFQYNVTRRHVPRCNIMQSDVPRCNVNQVMFLAVISSRGISLTKMSHEWDVPRCNIKQSDVPFYNIKQRDIFQYNVTRRHAPRCNIMQSDVPRCNVNQSDVPRCNIKQEDVSRCNIRVMSLAVYLSFNIMSHTLVVTSCRWSLAVMSIRVMFLDVISSRGISLTIMSHGWDVPRCNIKQSDAPFCNIK</sequence>
<dbReference type="EMBL" id="CAHIKZ030002346">
    <property type="protein sequence ID" value="CAE1285545.1"/>
    <property type="molecule type" value="Genomic_DNA"/>
</dbReference>
<accession>A0A812D547</accession>
<proteinExistence type="predicted"/>
<dbReference type="Proteomes" id="UP000597762">
    <property type="component" value="Unassembled WGS sequence"/>
</dbReference>
<gene>
    <name evidence="1" type="ORF">SPHA_45508</name>
</gene>
<evidence type="ECO:0000313" key="1">
    <source>
        <dbReference type="EMBL" id="CAE1285545.1"/>
    </source>
</evidence>
<protein>
    <submittedName>
        <fullName evidence="1">Uncharacterized protein</fullName>
    </submittedName>
</protein>
<dbReference type="OrthoDB" id="8964756at2759"/>
<organism evidence="1 2">
    <name type="scientific">Acanthosepion pharaonis</name>
    <name type="common">Pharaoh cuttlefish</name>
    <name type="synonym">Sepia pharaonis</name>
    <dbReference type="NCBI Taxonomy" id="158019"/>
    <lineage>
        <taxon>Eukaryota</taxon>
        <taxon>Metazoa</taxon>
        <taxon>Spiralia</taxon>
        <taxon>Lophotrochozoa</taxon>
        <taxon>Mollusca</taxon>
        <taxon>Cephalopoda</taxon>
        <taxon>Coleoidea</taxon>
        <taxon>Decapodiformes</taxon>
        <taxon>Sepiida</taxon>
        <taxon>Sepiina</taxon>
        <taxon>Sepiidae</taxon>
        <taxon>Acanthosepion</taxon>
    </lineage>
</organism>
<keyword evidence="2" id="KW-1185">Reference proteome</keyword>
<evidence type="ECO:0000313" key="2">
    <source>
        <dbReference type="Proteomes" id="UP000597762"/>
    </source>
</evidence>
<dbReference type="AlphaFoldDB" id="A0A812D547"/>
<name>A0A812D547_ACAPH</name>
<comment type="caution">
    <text evidence="1">The sequence shown here is derived from an EMBL/GenBank/DDBJ whole genome shotgun (WGS) entry which is preliminary data.</text>
</comment>